<protein>
    <submittedName>
        <fullName evidence="2">Ribonuclease H</fullName>
    </submittedName>
</protein>
<dbReference type="InterPro" id="IPR012337">
    <property type="entry name" value="RNaseH-like_sf"/>
</dbReference>
<dbReference type="Proteomes" id="UP000034516">
    <property type="component" value="Unassembled WGS sequence"/>
</dbReference>
<dbReference type="GO" id="GO:0004523">
    <property type="term" value="F:RNA-DNA hybrid ribonuclease activity"/>
    <property type="evidence" value="ECO:0007669"/>
    <property type="project" value="InterPro"/>
</dbReference>
<evidence type="ECO:0000259" key="1">
    <source>
        <dbReference type="PROSITE" id="PS50879"/>
    </source>
</evidence>
<dbReference type="PROSITE" id="PS50879">
    <property type="entry name" value="RNASE_H_1"/>
    <property type="match status" value="1"/>
</dbReference>
<dbReference type="EMBL" id="LCCW01000069">
    <property type="protein sequence ID" value="KKS39392.1"/>
    <property type="molecule type" value="Genomic_DNA"/>
</dbReference>
<evidence type="ECO:0000313" key="2">
    <source>
        <dbReference type="EMBL" id="KKS39392.1"/>
    </source>
</evidence>
<evidence type="ECO:0000313" key="3">
    <source>
        <dbReference type="Proteomes" id="UP000034516"/>
    </source>
</evidence>
<dbReference type="PATRIC" id="fig|1618677.3.peg.974"/>
<dbReference type="Gene3D" id="3.30.420.10">
    <property type="entry name" value="Ribonuclease H-like superfamily/Ribonuclease H"/>
    <property type="match status" value="1"/>
</dbReference>
<dbReference type="InterPro" id="IPR002156">
    <property type="entry name" value="RNaseH_domain"/>
</dbReference>
<reference evidence="2 3" key="1">
    <citation type="journal article" date="2015" name="Nature">
        <title>rRNA introns, odd ribosomes, and small enigmatic genomes across a large radiation of phyla.</title>
        <authorList>
            <person name="Brown C.T."/>
            <person name="Hug L.A."/>
            <person name="Thomas B.C."/>
            <person name="Sharon I."/>
            <person name="Castelle C.J."/>
            <person name="Singh A."/>
            <person name="Wilkins M.J."/>
            <person name="Williams K.H."/>
            <person name="Banfield J.F."/>
        </authorList>
    </citation>
    <scope>NUCLEOTIDE SEQUENCE [LARGE SCALE GENOMIC DNA]</scope>
</reference>
<comment type="caution">
    <text evidence="2">The sequence shown here is derived from an EMBL/GenBank/DDBJ whole genome shotgun (WGS) entry which is preliminary data.</text>
</comment>
<dbReference type="SUPFAM" id="SSF53098">
    <property type="entry name" value="Ribonuclease H-like"/>
    <property type="match status" value="1"/>
</dbReference>
<dbReference type="InterPro" id="IPR036397">
    <property type="entry name" value="RNaseH_sf"/>
</dbReference>
<proteinExistence type="predicted"/>
<name>A0A0G0YRU6_9BACT</name>
<sequence length="55" mass="6065">MVLEFIRINIRMIKHHKLVIYTDGGARGNPGPAGCGAVIFDENGKSILATHKKYL</sequence>
<gene>
    <name evidence="2" type="ORF">UV02_C0069G0004</name>
</gene>
<dbReference type="AlphaFoldDB" id="A0A0G0YRU6"/>
<dbReference type="GO" id="GO:0003676">
    <property type="term" value="F:nucleic acid binding"/>
    <property type="evidence" value="ECO:0007669"/>
    <property type="project" value="InterPro"/>
</dbReference>
<organism evidence="2 3">
    <name type="scientific">Candidatus Kuenenbacteria bacterium GW2011_GWA2_42_15</name>
    <dbReference type="NCBI Taxonomy" id="1618677"/>
    <lineage>
        <taxon>Bacteria</taxon>
        <taxon>Candidatus Kueneniibacteriota</taxon>
    </lineage>
</organism>
<accession>A0A0G0YRU6</accession>
<feature type="domain" description="RNase H type-1" evidence="1">
    <location>
        <begin position="14"/>
        <end position="55"/>
    </location>
</feature>